<gene>
    <name evidence="1" type="ORF">SVIM_LOCUS203079</name>
</gene>
<evidence type="ECO:0000313" key="1">
    <source>
        <dbReference type="EMBL" id="VFU37832.1"/>
    </source>
</evidence>
<protein>
    <submittedName>
        <fullName evidence="1">Uncharacterized protein</fullName>
    </submittedName>
</protein>
<dbReference type="AlphaFoldDB" id="A0A6N2LCP1"/>
<organism evidence="1">
    <name type="scientific">Salix viminalis</name>
    <name type="common">Common osier</name>
    <name type="synonym">Basket willow</name>
    <dbReference type="NCBI Taxonomy" id="40686"/>
    <lineage>
        <taxon>Eukaryota</taxon>
        <taxon>Viridiplantae</taxon>
        <taxon>Streptophyta</taxon>
        <taxon>Embryophyta</taxon>
        <taxon>Tracheophyta</taxon>
        <taxon>Spermatophyta</taxon>
        <taxon>Magnoliopsida</taxon>
        <taxon>eudicotyledons</taxon>
        <taxon>Gunneridae</taxon>
        <taxon>Pentapetalae</taxon>
        <taxon>rosids</taxon>
        <taxon>fabids</taxon>
        <taxon>Malpighiales</taxon>
        <taxon>Salicaceae</taxon>
        <taxon>Saliceae</taxon>
        <taxon>Salix</taxon>
    </lineage>
</organism>
<reference evidence="1" key="1">
    <citation type="submission" date="2019-03" db="EMBL/GenBank/DDBJ databases">
        <authorList>
            <person name="Mank J."/>
            <person name="Almeida P."/>
        </authorList>
    </citation>
    <scope>NUCLEOTIDE SEQUENCE</scope>
    <source>
        <strain evidence="1">78183</strain>
    </source>
</reference>
<proteinExistence type="predicted"/>
<name>A0A6N2LCP1_SALVM</name>
<accession>A0A6N2LCP1</accession>
<dbReference type="EMBL" id="CAADRP010001335">
    <property type="protein sequence ID" value="VFU37832.1"/>
    <property type="molecule type" value="Genomic_DNA"/>
</dbReference>
<sequence length="59" mass="7152">MQLNLVSISDLVFRLTFLKTPWLSREDRELNRWSSMEQLSWVFSTKQHHAMPTIEFALW</sequence>